<dbReference type="PANTHER" id="PTHR18968:SF9">
    <property type="entry name" value="3D-(3,5_4)-TRIHYDROXYCYCLOHEXANE-1,2-DIONE HYDROLASE"/>
    <property type="match status" value="1"/>
</dbReference>
<sequence>MNQRATQTETAATSSTIRLTAAQAIVRYLVALRNEHGEALFGGVFAIFGHGNVAGIGEALYRHRDELPTYRAHNEQAMAHSAIAYAKAHMRRRMMAVTTSIGPGATNLVTAAALAHVNRLPVLLVPGDIFVSRAPDPVLQQVEDAHDGGVSANDALKAVSRYFDRIVHPAQLLSALPRAIRVLTDAALCGPVTLALPQDVQAMAYDYPASFFAPPVVEFHAPAPIPREIERAAAMLREAREPMIVSGGGVLYGLATDALRAFAHKHGVPVAETQAGKGALAWDDALNVGGIGVTGASAANELAHASDCVLAVGTRLQDFTTGSNTLFTQARLVAINANPFDALKQNALSVQADARAALDALSDALGDWRAAPQWTTRAHRLANEWRETVAHVTSAPVADGVLPREADVIGAVQRSDDASPHRDIVVCAAGTLPADLQKLWRTGAPGGYHVEYGYSCMGYEIAGGVGVKLARPDREVIVIVGDGSYLMMNSELATSVMLGAKIIVVLLDNRGFGCINRLQQACGGAPFNNLIDDCRQGAPGAPEIDFAMHARSLGALSEHVSSIDELQAAMKRARAADRSYLIAIDTDPARPTEEGGWWWEVAVPEVSDREAVVVAREGYERALKARGF</sequence>
<dbReference type="GO" id="GO:0005948">
    <property type="term" value="C:acetolactate synthase complex"/>
    <property type="evidence" value="ECO:0007669"/>
    <property type="project" value="TreeGrafter"/>
</dbReference>
<dbReference type="Proteomes" id="UP000238169">
    <property type="component" value="Unassembled WGS sequence"/>
</dbReference>
<dbReference type="OrthoDB" id="3194735at2"/>
<gene>
    <name evidence="7" type="ORF">NOV72_04115</name>
</gene>
<dbReference type="NCBIfam" id="TIGR04377">
    <property type="entry name" value="myo_inos_iolD"/>
    <property type="match status" value="1"/>
</dbReference>
<dbReference type="Pfam" id="PF02775">
    <property type="entry name" value="TPP_enzyme_C"/>
    <property type="match status" value="1"/>
</dbReference>
<dbReference type="GO" id="GO:0009099">
    <property type="term" value="P:L-valine biosynthetic process"/>
    <property type="evidence" value="ECO:0007669"/>
    <property type="project" value="TreeGrafter"/>
</dbReference>
<dbReference type="CDD" id="cd02003">
    <property type="entry name" value="TPP_IolD"/>
    <property type="match status" value="1"/>
</dbReference>
<dbReference type="AlphaFoldDB" id="A0A2U3I9M9"/>
<dbReference type="InterPro" id="IPR030817">
    <property type="entry name" value="Myo_inos_IolD"/>
</dbReference>
<dbReference type="RefSeq" id="WP_106856462.1">
    <property type="nucleotide sequence ID" value="NZ_OGTP01000015.1"/>
</dbReference>
<dbReference type="InterPro" id="IPR011766">
    <property type="entry name" value="TPP_enzyme_TPP-bd"/>
</dbReference>
<dbReference type="GO" id="GO:0000287">
    <property type="term" value="F:magnesium ion binding"/>
    <property type="evidence" value="ECO:0007669"/>
    <property type="project" value="InterPro"/>
</dbReference>
<dbReference type="GO" id="GO:0016823">
    <property type="term" value="F:hydrolase activity, acting on acid carbon-carbon bonds, in ketonic substances"/>
    <property type="evidence" value="ECO:0007669"/>
    <property type="project" value="InterPro"/>
</dbReference>
<dbReference type="InterPro" id="IPR029061">
    <property type="entry name" value="THDP-binding"/>
</dbReference>
<dbReference type="Gene3D" id="3.40.50.970">
    <property type="match status" value="2"/>
</dbReference>
<evidence type="ECO:0000259" key="4">
    <source>
        <dbReference type="Pfam" id="PF00205"/>
    </source>
</evidence>
<dbReference type="InterPro" id="IPR012001">
    <property type="entry name" value="Thiamin_PyroP_enz_TPP-bd_dom"/>
</dbReference>
<reference evidence="8" key="1">
    <citation type="submission" date="2018-01" db="EMBL/GenBank/DDBJ databases">
        <authorList>
            <person name="Peeters C."/>
        </authorList>
    </citation>
    <scope>NUCLEOTIDE SEQUENCE [LARGE SCALE GENOMIC DNA]</scope>
</reference>
<organism evidence="7 8">
    <name type="scientific">Caballeronia novacaledonica</name>
    <dbReference type="NCBI Taxonomy" id="1544861"/>
    <lineage>
        <taxon>Bacteria</taxon>
        <taxon>Pseudomonadati</taxon>
        <taxon>Pseudomonadota</taxon>
        <taxon>Betaproteobacteria</taxon>
        <taxon>Burkholderiales</taxon>
        <taxon>Burkholderiaceae</taxon>
        <taxon>Caballeronia</taxon>
    </lineage>
</organism>
<protein>
    <submittedName>
        <fullName evidence="7">IolD protein</fullName>
    </submittedName>
</protein>
<dbReference type="InterPro" id="IPR000399">
    <property type="entry name" value="TPP-bd_CS"/>
</dbReference>
<dbReference type="GO" id="GO:0003984">
    <property type="term" value="F:acetolactate synthase activity"/>
    <property type="evidence" value="ECO:0007669"/>
    <property type="project" value="TreeGrafter"/>
</dbReference>
<feature type="domain" description="Thiamine pyrophosphate enzyme TPP-binding" evidence="5">
    <location>
        <begin position="429"/>
        <end position="583"/>
    </location>
</feature>
<evidence type="ECO:0000313" key="7">
    <source>
        <dbReference type="EMBL" id="SPB16915.1"/>
    </source>
</evidence>
<dbReference type="EMBL" id="OGTP01000015">
    <property type="protein sequence ID" value="SPB16915.1"/>
    <property type="molecule type" value="Genomic_DNA"/>
</dbReference>
<dbReference type="InterPro" id="IPR045229">
    <property type="entry name" value="TPP_enz"/>
</dbReference>
<accession>A0A2U3I9M9</accession>
<evidence type="ECO:0000256" key="3">
    <source>
        <dbReference type="RuleBase" id="RU362132"/>
    </source>
</evidence>
<dbReference type="InterPro" id="IPR029035">
    <property type="entry name" value="DHS-like_NAD/FAD-binding_dom"/>
</dbReference>
<dbReference type="InterPro" id="IPR012000">
    <property type="entry name" value="Thiamin_PyroP_enz_cen_dom"/>
</dbReference>
<evidence type="ECO:0000256" key="1">
    <source>
        <dbReference type="ARBA" id="ARBA00007812"/>
    </source>
</evidence>
<keyword evidence="8" id="KW-1185">Reference proteome</keyword>
<dbReference type="Pfam" id="PF02776">
    <property type="entry name" value="TPP_enzyme_N"/>
    <property type="match status" value="1"/>
</dbReference>
<dbReference type="SUPFAM" id="SSF52467">
    <property type="entry name" value="DHS-like NAD/FAD-binding domain"/>
    <property type="match status" value="1"/>
</dbReference>
<evidence type="ECO:0000259" key="5">
    <source>
        <dbReference type="Pfam" id="PF02775"/>
    </source>
</evidence>
<evidence type="ECO:0000259" key="6">
    <source>
        <dbReference type="Pfam" id="PF02776"/>
    </source>
</evidence>
<dbReference type="GO" id="GO:0019310">
    <property type="term" value="P:inositol catabolic process"/>
    <property type="evidence" value="ECO:0007669"/>
    <property type="project" value="InterPro"/>
</dbReference>
<dbReference type="GO" id="GO:0009097">
    <property type="term" value="P:isoleucine biosynthetic process"/>
    <property type="evidence" value="ECO:0007669"/>
    <property type="project" value="TreeGrafter"/>
</dbReference>
<feature type="domain" description="Thiamine pyrophosphate enzyme N-terminal TPP-binding" evidence="6">
    <location>
        <begin position="44"/>
        <end position="141"/>
    </location>
</feature>
<dbReference type="PROSITE" id="PS00187">
    <property type="entry name" value="TPP_ENZYMES"/>
    <property type="match status" value="1"/>
</dbReference>
<feature type="domain" description="Thiamine pyrophosphate enzyme central" evidence="4">
    <location>
        <begin position="229"/>
        <end position="361"/>
    </location>
</feature>
<dbReference type="Gene3D" id="3.40.50.1220">
    <property type="entry name" value="TPP-binding domain"/>
    <property type="match status" value="1"/>
</dbReference>
<evidence type="ECO:0000313" key="8">
    <source>
        <dbReference type="Proteomes" id="UP000238169"/>
    </source>
</evidence>
<dbReference type="SUPFAM" id="SSF52518">
    <property type="entry name" value="Thiamin diphosphate-binding fold (THDP-binding)"/>
    <property type="match status" value="2"/>
</dbReference>
<dbReference type="CDD" id="cd07035">
    <property type="entry name" value="TPP_PYR_POX_like"/>
    <property type="match status" value="1"/>
</dbReference>
<proteinExistence type="inferred from homology"/>
<dbReference type="PANTHER" id="PTHR18968">
    <property type="entry name" value="THIAMINE PYROPHOSPHATE ENZYMES"/>
    <property type="match status" value="1"/>
</dbReference>
<comment type="similarity">
    <text evidence="1 3">Belongs to the TPP enzyme family.</text>
</comment>
<evidence type="ECO:0000256" key="2">
    <source>
        <dbReference type="ARBA" id="ARBA00023052"/>
    </source>
</evidence>
<dbReference type="GO" id="GO:0050660">
    <property type="term" value="F:flavin adenine dinucleotide binding"/>
    <property type="evidence" value="ECO:0007669"/>
    <property type="project" value="TreeGrafter"/>
</dbReference>
<dbReference type="GO" id="GO:0030976">
    <property type="term" value="F:thiamine pyrophosphate binding"/>
    <property type="evidence" value="ECO:0007669"/>
    <property type="project" value="InterPro"/>
</dbReference>
<dbReference type="Pfam" id="PF00205">
    <property type="entry name" value="TPP_enzyme_M"/>
    <property type="match status" value="1"/>
</dbReference>
<keyword evidence="2 3" id="KW-0786">Thiamine pyrophosphate</keyword>
<name>A0A2U3I9M9_9BURK</name>